<sequence length="414" mass="43272">MSSPTTAPPPPPRPPLSTRASARSARSASHTIAHAHDCTCAIEHDRRISFERRLSRESIGKGATLGAIMTGRPARGSASVEASPVLSPVSPLRARAYSLGHALGPAALPISEDDEGKVSGEGERAAAVPPLSEKEAVSASTSPATSPTASPLKTPRELEAASPAPALDYKLSRDSWAHWSAQDVATTALVPALVMQALATGLLDATTYADFHTFASNQTGNAIMLTVAAVGVLRIQVVLTSVSLASFLLCAFVFGHIGLWLGVRRRAWLLMTTAIQMVFLIVAAVLLSPSGPPGTALKGAAEAATLALFAGMSGAQVAMARQSSCAELPTAPMTSTFVDFVADQYLFAAWGDPKAGPRNRRLYYVVSMLGGSFIGAVMHRWTASWIVVAVAVGLKALVLVLIALARADNYKPME</sequence>
<dbReference type="InterPro" id="IPR010699">
    <property type="entry name" value="DUF1275"/>
</dbReference>
<dbReference type="PANTHER" id="PTHR37488:SF2">
    <property type="entry name" value="DUF1275 DOMAIN-CONTAINING PROTEIN"/>
    <property type="match status" value="1"/>
</dbReference>
<evidence type="ECO:0000256" key="1">
    <source>
        <dbReference type="SAM" id="MobiDB-lite"/>
    </source>
</evidence>
<feature type="region of interest" description="Disordered" evidence="1">
    <location>
        <begin position="1"/>
        <end position="33"/>
    </location>
</feature>
<feature type="transmembrane region" description="Helical" evidence="2">
    <location>
        <begin position="299"/>
        <end position="319"/>
    </location>
</feature>
<feature type="compositionally biased region" description="Low complexity" evidence="1">
    <location>
        <begin position="138"/>
        <end position="151"/>
    </location>
</feature>
<feature type="region of interest" description="Disordered" evidence="1">
    <location>
        <begin position="106"/>
        <end position="157"/>
    </location>
</feature>
<feature type="transmembrane region" description="Helical" evidence="2">
    <location>
        <begin position="385"/>
        <end position="405"/>
    </location>
</feature>
<feature type="compositionally biased region" description="Pro residues" evidence="1">
    <location>
        <begin position="1"/>
        <end position="15"/>
    </location>
</feature>
<feature type="transmembrane region" description="Helical" evidence="2">
    <location>
        <begin position="362"/>
        <end position="379"/>
    </location>
</feature>
<feature type="transmembrane region" description="Helical" evidence="2">
    <location>
        <begin position="268"/>
        <end position="287"/>
    </location>
</feature>
<dbReference type="PANTHER" id="PTHR37488">
    <property type="entry name" value="DUF1275 DOMAIN-CONTAINING PROTEIN"/>
    <property type="match status" value="1"/>
</dbReference>
<name>A0ABR3Q2I7_9TREE</name>
<feature type="transmembrane region" description="Helical" evidence="2">
    <location>
        <begin position="237"/>
        <end position="261"/>
    </location>
</feature>
<accession>A0ABR3Q2I7</accession>
<comment type="caution">
    <text evidence="3">The sequence shown here is derived from an EMBL/GenBank/DDBJ whole genome shotgun (WGS) entry which is preliminary data.</text>
</comment>
<evidence type="ECO:0000256" key="2">
    <source>
        <dbReference type="SAM" id="Phobius"/>
    </source>
</evidence>
<protein>
    <recommendedName>
        <fullName evidence="5">DUF1275 domain protein</fullName>
    </recommendedName>
</protein>
<keyword evidence="2" id="KW-0812">Transmembrane</keyword>
<evidence type="ECO:0000313" key="4">
    <source>
        <dbReference type="Proteomes" id="UP001565368"/>
    </source>
</evidence>
<organism evidence="3 4">
    <name type="scientific">Vanrija albida</name>
    <dbReference type="NCBI Taxonomy" id="181172"/>
    <lineage>
        <taxon>Eukaryota</taxon>
        <taxon>Fungi</taxon>
        <taxon>Dikarya</taxon>
        <taxon>Basidiomycota</taxon>
        <taxon>Agaricomycotina</taxon>
        <taxon>Tremellomycetes</taxon>
        <taxon>Trichosporonales</taxon>
        <taxon>Trichosporonaceae</taxon>
        <taxon>Vanrija</taxon>
    </lineage>
</organism>
<proteinExistence type="predicted"/>
<keyword evidence="4" id="KW-1185">Reference proteome</keyword>
<dbReference type="GeneID" id="95986798"/>
<keyword evidence="2" id="KW-0472">Membrane</keyword>
<dbReference type="RefSeq" id="XP_069208885.1">
    <property type="nucleotide sequence ID" value="XM_069354243.1"/>
</dbReference>
<reference evidence="3 4" key="1">
    <citation type="submission" date="2023-08" db="EMBL/GenBank/DDBJ databases">
        <title>Annotated Genome Sequence of Vanrija albida AlHP1.</title>
        <authorList>
            <person name="Herzog R."/>
        </authorList>
    </citation>
    <scope>NUCLEOTIDE SEQUENCE [LARGE SCALE GENOMIC DNA]</scope>
    <source>
        <strain evidence="3 4">AlHP1</strain>
    </source>
</reference>
<dbReference type="Proteomes" id="UP001565368">
    <property type="component" value="Unassembled WGS sequence"/>
</dbReference>
<feature type="compositionally biased region" description="Low complexity" evidence="1">
    <location>
        <begin position="16"/>
        <end position="32"/>
    </location>
</feature>
<evidence type="ECO:0008006" key="5">
    <source>
        <dbReference type="Google" id="ProtNLM"/>
    </source>
</evidence>
<gene>
    <name evidence="3" type="ORF">Q8F55_005755</name>
</gene>
<dbReference type="EMBL" id="JBBXJM010000004">
    <property type="protein sequence ID" value="KAL1408941.1"/>
    <property type="molecule type" value="Genomic_DNA"/>
</dbReference>
<keyword evidence="2" id="KW-1133">Transmembrane helix</keyword>
<evidence type="ECO:0000313" key="3">
    <source>
        <dbReference type="EMBL" id="KAL1408941.1"/>
    </source>
</evidence>
<dbReference type="Pfam" id="PF06912">
    <property type="entry name" value="DUF1275"/>
    <property type="match status" value="1"/>
</dbReference>